<comment type="caution">
    <text evidence="4">The sequence shown here is derived from an EMBL/GenBank/DDBJ whole genome shotgun (WGS) entry which is preliminary data.</text>
</comment>
<dbReference type="PANTHER" id="PTHR35936:SF19">
    <property type="entry name" value="AMINO-ACID-BINDING PROTEIN YXEM-RELATED"/>
    <property type="match status" value="1"/>
</dbReference>
<dbReference type="RefSeq" id="WP_103679443.1">
    <property type="nucleotide sequence ID" value="NZ_LPWH01000010.1"/>
</dbReference>
<keyword evidence="5" id="KW-1185">Reference proteome</keyword>
<dbReference type="AlphaFoldDB" id="A0A2S4JYS4"/>
<dbReference type="SMART" id="SM00062">
    <property type="entry name" value="PBPb"/>
    <property type="match status" value="1"/>
</dbReference>
<protein>
    <recommendedName>
        <fullName evidence="3">Solute-binding protein family 3/N-terminal domain-containing protein</fullName>
    </recommendedName>
</protein>
<dbReference type="EMBL" id="LPWH01000010">
    <property type="protein sequence ID" value="POR04656.1"/>
    <property type="molecule type" value="Genomic_DNA"/>
</dbReference>
<dbReference type="Pfam" id="PF00497">
    <property type="entry name" value="SBP_bac_3"/>
    <property type="match status" value="1"/>
</dbReference>
<reference evidence="5" key="1">
    <citation type="submission" date="2015-12" db="EMBL/GenBank/DDBJ databases">
        <authorList>
            <person name="Lodha T.D."/>
            <person name="Chintalapati S."/>
            <person name="Chintalapati V.R."/>
            <person name="Sravanthi T."/>
        </authorList>
    </citation>
    <scope>NUCLEOTIDE SEQUENCE [LARGE SCALE GENOMIC DNA]</scope>
    <source>
        <strain evidence="5">JC133</strain>
    </source>
</reference>
<accession>A0A2S4JYS4</accession>
<evidence type="ECO:0000259" key="3">
    <source>
        <dbReference type="SMART" id="SM00062"/>
    </source>
</evidence>
<dbReference type="SUPFAM" id="SSF53850">
    <property type="entry name" value="Periplasmic binding protein-like II"/>
    <property type="match status" value="1"/>
</dbReference>
<dbReference type="Proteomes" id="UP000237350">
    <property type="component" value="Unassembled WGS sequence"/>
</dbReference>
<dbReference type="Gene3D" id="3.40.190.10">
    <property type="entry name" value="Periplasmic binding protein-like II"/>
    <property type="match status" value="2"/>
</dbReference>
<dbReference type="OrthoDB" id="5419186at2"/>
<dbReference type="InterPro" id="IPR001638">
    <property type="entry name" value="Solute-binding_3/MltF_N"/>
</dbReference>
<evidence type="ECO:0000256" key="2">
    <source>
        <dbReference type="SAM" id="SignalP"/>
    </source>
</evidence>
<organism evidence="4 5">
    <name type="scientific">Alkalispirochaeta sphaeroplastigenens</name>
    <dbReference type="NCBI Taxonomy" id="1187066"/>
    <lineage>
        <taxon>Bacteria</taxon>
        <taxon>Pseudomonadati</taxon>
        <taxon>Spirochaetota</taxon>
        <taxon>Spirochaetia</taxon>
        <taxon>Spirochaetales</taxon>
        <taxon>Spirochaetaceae</taxon>
        <taxon>Alkalispirochaeta</taxon>
    </lineage>
</organism>
<name>A0A2S4JYS4_9SPIO</name>
<feature type="domain" description="Solute-binding protein family 3/N-terminal" evidence="3">
    <location>
        <begin position="37"/>
        <end position="261"/>
    </location>
</feature>
<feature type="signal peptide" evidence="2">
    <location>
        <begin position="1"/>
        <end position="23"/>
    </location>
</feature>
<dbReference type="PANTHER" id="PTHR35936">
    <property type="entry name" value="MEMBRANE-BOUND LYTIC MUREIN TRANSGLYCOSYLASE F"/>
    <property type="match status" value="1"/>
</dbReference>
<feature type="chain" id="PRO_5015559493" description="Solute-binding protein family 3/N-terminal domain-containing protein" evidence="2">
    <location>
        <begin position="24"/>
        <end position="263"/>
    </location>
</feature>
<evidence type="ECO:0000313" key="5">
    <source>
        <dbReference type="Proteomes" id="UP000237350"/>
    </source>
</evidence>
<proteinExistence type="predicted"/>
<evidence type="ECO:0000256" key="1">
    <source>
        <dbReference type="ARBA" id="ARBA00022729"/>
    </source>
</evidence>
<evidence type="ECO:0000313" key="4">
    <source>
        <dbReference type="EMBL" id="POR04656.1"/>
    </source>
</evidence>
<keyword evidence="1 2" id="KW-0732">Signal</keyword>
<gene>
    <name evidence="4" type="ORF">AU468_02995</name>
</gene>
<sequence length="263" mass="28596">MKYGVRTLILVVSGLVLSGPAVSGPVDAVEPAGATDEVTVGVFLHSPYVERDGSGAGLRGAGIEYMTAVLTEMGYAARFVVQPFSRVIVSLASGEIDASFNLMKTPERETFAYFPELPALRVGPVLVVRSGSTLADISSVHDLQGLNICYVQDSSVPEFLLVPGVFSFDFVRGQDWITQNLLKLLAKRCDAILDLNPHSYAIAADRQNLGDRIRIIPLPVEPTDFYVVFSRNSPRGAALVAAYNDVRAQEKQSYTDFIEPLLR</sequence>